<dbReference type="PANTHER" id="PTHR30468:SF10">
    <property type="entry name" value="TAUD_TFDA-LIKE DOMAIN-CONTAINING PROTEIN"/>
    <property type="match status" value="1"/>
</dbReference>
<keyword evidence="6" id="KW-0408">Iron</keyword>
<feature type="compositionally biased region" description="Polar residues" evidence="7">
    <location>
        <begin position="1"/>
        <end position="19"/>
    </location>
</feature>
<evidence type="ECO:0000256" key="7">
    <source>
        <dbReference type="SAM" id="MobiDB-lite"/>
    </source>
</evidence>
<dbReference type="AlphaFoldDB" id="A0A0H5C883"/>
<evidence type="ECO:0000256" key="6">
    <source>
        <dbReference type="ARBA" id="ARBA00023004"/>
    </source>
</evidence>
<evidence type="ECO:0000256" key="5">
    <source>
        <dbReference type="ARBA" id="ARBA00023002"/>
    </source>
</evidence>
<evidence type="ECO:0000256" key="3">
    <source>
        <dbReference type="ARBA" id="ARBA00022723"/>
    </source>
</evidence>
<proteinExistence type="inferred from homology"/>
<evidence type="ECO:0000256" key="2">
    <source>
        <dbReference type="ARBA" id="ARBA00005896"/>
    </source>
</evidence>
<keyword evidence="3" id="KW-0479">Metal-binding</keyword>
<sequence>MSETQLSTPKTDHGQQPTLKLTPAIDDHLARTLKQKPLRYKGSFDSYNHFEISPYIGTEFPKGSISLRDLLKAPNSDELLKDLAVLIAERGVILFRDQDLTPDEHSLLVKKLSTLPLGQKPEDALLHIHPMTHSNPEYGDHFVKIYSKLNEVYKGDKRGITQRTTGLFHSDLNYERRPALLSALRMTVVPEDGAGGTVFGSGYHAYSRLTPTFARFLENLTAHSDWTTNLKLFDSNTGDHYREVRGAENVGAQVVSDHPVVRTNPITGWKSLYYSVIHNRYINELDYDEFLGVMQFIERSLTENHEYLIKIRWQKNDIAIWDNRSTFHSATMDYDGQSSYREGFRVTTLGEIPYLDPASNAIKEYEEALKNQAH</sequence>
<feature type="region of interest" description="Disordered" evidence="7">
    <location>
        <begin position="1"/>
        <end position="20"/>
    </location>
</feature>
<protein>
    <recommendedName>
        <fullName evidence="8">TauD/TfdA-like domain-containing protein</fullName>
    </recommendedName>
</protein>
<dbReference type="InterPro" id="IPR042098">
    <property type="entry name" value="TauD-like_sf"/>
</dbReference>
<dbReference type="Proteomes" id="UP000038830">
    <property type="component" value="Unassembled WGS sequence"/>
</dbReference>
<evidence type="ECO:0000256" key="1">
    <source>
        <dbReference type="ARBA" id="ARBA00001954"/>
    </source>
</evidence>
<gene>
    <name evidence="9" type="ORF">BN1211_5274</name>
</gene>
<evidence type="ECO:0000313" key="10">
    <source>
        <dbReference type="Proteomes" id="UP000038830"/>
    </source>
</evidence>
<comment type="similarity">
    <text evidence="2">Belongs to the TfdA dioxygenase family.</text>
</comment>
<dbReference type="GO" id="GO:0005737">
    <property type="term" value="C:cytoplasm"/>
    <property type="evidence" value="ECO:0007669"/>
    <property type="project" value="TreeGrafter"/>
</dbReference>
<dbReference type="EMBL" id="CDQK01000006">
    <property type="protein sequence ID" value="CEP24451.1"/>
    <property type="molecule type" value="Genomic_DNA"/>
</dbReference>
<feature type="domain" description="TauD/TfdA-like" evidence="8">
    <location>
        <begin position="51"/>
        <end position="346"/>
    </location>
</feature>
<reference evidence="10" key="1">
    <citation type="journal article" date="2015" name="J. Biotechnol.">
        <title>The structure of the Cyberlindnera jadinii genome and its relation to Candida utilis analyzed by the occurrence of single nucleotide polymorphisms.</title>
        <authorList>
            <person name="Rupp O."/>
            <person name="Brinkrolf K."/>
            <person name="Buerth C."/>
            <person name="Kunigo M."/>
            <person name="Schneider J."/>
            <person name="Jaenicke S."/>
            <person name="Goesmann A."/>
            <person name="Puehler A."/>
            <person name="Jaeger K.-E."/>
            <person name="Ernst J.F."/>
        </authorList>
    </citation>
    <scope>NUCLEOTIDE SEQUENCE [LARGE SCALE GENOMIC DNA]</scope>
    <source>
        <strain evidence="10">ATCC 18201 / CBS 1600 / BCRC 20928 / JCM 3617 / NBRC 0987 / NRRL Y-1542</strain>
    </source>
</reference>
<dbReference type="InterPro" id="IPR003819">
    <property type="entry name" value="TauD/TfdA-like"/>
</dbReference>
<evidence type="ECO:0000259" key="8">
    <source>
        <dbReference type="Pfam" id="PF02668"/>
    </source>
</evidence>
<dbReference type="InterPro" id="IPR051323">
    <property type="entry name" value="AtsK-like"/>
</dbReference>
<keyword evidence="5" id="KW-0560">Oxidoreductase</keyword>
<evidence type="ECO:0000313" key="9">
    <source>
        <dbReference type="EMBL" id="CEP24451.1"/>
    </source>
</evidence>
<dbReference type="GO" id="GO:0046872">
    <property type="term" value="F:metal ion binding"/>
    <property type="evidence" value="ECO:0007669"/>
    <property type="project" value="UniProtKB-KW"/>
</dbReference>
<dbReference type="Gene3D" id="3.60.130.10">
    <property type="entry name" value="Clavaminate synthase-like"/>
    <property type="match status" value="1"/>
</dbReference>
<comment type="cofactor">
    <cofactor evidence="1">
        <name>Fe(2+)</name>
        <dbReference type="ChEBI" id="CHEBI:29033"/>
    </cofactor>
</comment>
<dbReference type="PANTHER" id="PTHR30468">
    <property type="entry name" value="ALPHA-KETOGLUTARATE-DEPENDENT SULFONATE DIOXYGENASE"/>
    <property type="match status" value="1"/>
</dbReference>
<dbReference type="SUPFAM" id="SSF51197">
    <property type="entry name" value="Clavaminate synthase-like"/>
    <property type="match status" value="1"/>
</dbReference>
<keyword evidence="4" id="KW-0223">Dioxygenase</keyword>
<organism evidence="9 10">
    <name type="scientific">Cyberlindnera jadinii (strain ATCC 18201 / CBS 1600 / BCRC 20928 / JCM 3617 / NBRC 0987 / NRRL Y-1542)</name>
    <name type="common">Torula yeast</name>
    <name type="synonym">Candida utilis</name>
    <dbReference type="NCBI Taxonomy" id="983966"/>
    <lineage>
        <taxon>Eukaryota</taxon>
        <taxon>Fungi</taxon>
        <taxon>Dikarya</taxon>
        <taxon>Ascomycota</taxon>
        <taxon>Saccharomycotina</taxon>
        <taxon>Saccharomycetes</taxon>
        <taxon>Phaffomycetales</taxon>
        <taxon>Phaffomycetaceae</taxon>
        <taxon>Cyberlindnera</taxon>
    </lineage>
</organism>
<accession>A0A0H5C883</accession>
<name>A0A0H5C883_CYBJN</name>
<dbReference type="GO" id="GO:0016706">
    <property type="term" value="F:2-oxoglutarate-dependent dioxygenase activity"/>
    <property type="evidence" value="ECO:0007669"/>
    <property type="project" value="TreeGrafter"/>
</dbReference>
<evidence type="ECO:0000256" key="4">
    <source>
        <dbReference type="ARBA" id="ARBA00022964"/>
    </source>
</evidence>
<dbReference type="Pfam" id="PF02668">
    <property type="entry name" value="TauD"/>
    <property type="match status" value="1"/>
</dbReference>